<comment type="caution">
    <text evidence="2">The sequence shown here is derived from an EMBL/GenBank/DDBJ whole genome shotgun (WGS) entry which is preliminary data.</text>
</comment>
<dbReference type="Proteomes" id="UP001358586">
    <property type="component" value="Chromosome 1"/>
</dbReference>
<protein>
    <submittedName>
        <fullName evidence="2">Uncharacterized protein</fullName>
    </submittedName>
</protein>
<feature type="transmembrane region" description="Helical" evidence="1">
    <location>
        <begin position="20"/>
        <end position="41"/>
    </location>
</feature>
<gene>
    <name evidence="2" type="ORF">PVK06_001542</name>
</gene>
<organism evidence="2 3">
    <name type="scientific">Gossypium arboreum</name>
    <name type="common">Tree cotton</name>
    <name type="synonym">Gossypium nanking</name>
    <dbReference type="NCBI Taxonomy" id="29729"/>
    <lineage>
        <taxon>Eukaryota</taxon>
        <taxon>Viridiplantae</taxon>
        <taxon>Streptophyta</taxon>
        <taxon>Embryophyta</taxon>
        <taxon>Tracheophyta</taxon>
        <taxon>Spermatophyta</taxon>
        <taxon>Magnoliopsida</taxon>
        <taxon>eudicotyledons</taxon>
        <taxon>Gunneridae</taxon>
        <taxon>Pentapetalae</taxon>
        <taxon>rosids</taxon>
        <taxon>malvids</taxon>
        <taxon>Malvales</taxon>
        <taxon>Malvaceae</taxon>
        <taxon>Malvoideae</taxon>
        <taxon>Gossypium</taxon>
    </lineage>
</organism>
<evidence type="ECO:0000313" key="3">
    <source>
        <dbReference type="Proteomes" id="UP001358586"/>
    </source>
</evidence>
<dbReference type="EMBL" id="JARKNE010000001">
    <property type="protein sequence ID" value="KAK5845369.1"/>
    <property type="molecule type" value="Genomic_DNA"/>
</dbReference>
<evidence type="ECO:0000256" key="1">
    <source>
        <dbReference type="SAM" id="Phobius"/>
    </source>
</evidence>
<keyword evidence="1" id="KW-0812">Transmembrane</keyword>
<sequence length="109" mass="11973">MRETIAVMESNVKRIKNHLGNGGSLTFTLILVLSLFSNMVGRVKGNAAKPRWSFIKCQIDCMPMCMAIRNVKLNVCRIACRAGCQQLKGRGVVQANGWPVPRFAPASVP</sequence>
<reference evidence="2 3" key="1">
    <citation type="submission" date="2023-03" db="EMBL/GenBank/DDBJ databases">
        <title>WGS of Gossypium arboreum.</title>
        <authorList>
            <person name="Yu D."/>
        </authorList>
    </citation>
    <scope>NUCLEOTIDE SEQUENCE [LARGE SCALE GENOMIC DNA]</scope>
    <source>
        <tissue evidence="2">Leaf</tissue>
    </source>
</reference>
<name>A0ABR0R1G0_GOSAR</name>
<accession>A0ABR0R1G0</accession>
<keyword evidence="3" id="KW-1185">Reference proteome</keyword>
<evidence type="ECO:0000313" key="2">
    <source>
        <dbReference type="EMBL" id="KAK5845369.1"/>
    </source>
</evidence>
<keyword evidence="1" id="KW-1133">Transmembrane helix</keyword>
<keyword evidence="1" id="KW-0472">Membrane</keyword>
<proteinExistence type="predicted"/>